<reference evidence="3" key="1">
    <citation type="submission" date="2023-07" db="EMBL/GenBank/DDBJ databases">
        <title>Genome content predicts the carbon catabolic preferences of heterotrophic bacteria.</title>
        <authorList>
            <person name="Gralka M."/>
        </authorList>
    </citation>
    <scope>NUCLEOTIDE SEQUENCE</scope>
    <source>
        <strain evidence="3">I2M16</strain>
    </source>
</reference>
<dbReference type="EMBL" id="JAUOPG010000007">
    <property type="protein sequence ID" value="MDO6454243.1"/>
    <property type="molecule type" value="Genomic_DNA"/>
</dbReference>
<gene>
    <name evidence="3" type="ORF">Q4490_11785</name>
</gene>
<dbReference type="Gene3D" id="1.10.238.10">
    <property type="entry name" value="EF-hand"/>
    <property type="match status" value="1"/>
</dbReference>
<dbReference type="AlphaFoldDB" id="A0AAW7XIV3"/>
<evidence type="ECO:0000256" key="1">
    <source>
        <dbReference type="SAM" id="SignalP"/>
    </source>
</evidence>
<proteinExistence type="predicted"/>
<keyword evidence="1" id="KW-0732">Signal</keyword>
<feature type="chain" id="PRO_5043420545" description="EF-hand domain-containing protein" evidence="1">
    <location>
        <begin position="19"/>
        <end position="94"/>
    </location>
</feature>
<feature type="domain" description="EF-hand" evidence="2">
    <location>
        <begin position="70"/>
        <end position="90"/>
    </location>
</feature>
<sequence>MKQLSVLASIKKASLVLATVAATTTFATLSTAAISDEQVEGGTDLFSTLDADNNEVITPDEAIYLEPLMAQFNELDTNKDGMLTQKEFDALSLG</sequence>
<protein>
    <recommendedName>
        <fullName evidence="2">EF-hand domain-containing protein</fullName>
    </recommendedName>
</protein>
<dbReference type="SUPFAM" id="SSF47473">
    <property type="entry name" value="EF-hand"/>
    <property type="match status" value="1"/>
</dbReference>
<dbReference type="RefSeq" id="WP_290034419.1">
    <property type="nucleotide sequence ID" value="NZ_JAUOPG010000007.1"/>
</dbReference>
<evidence type="ECO:0000313" key="3">
    <source>
        <dbReference type="EMBL" id="MDO6454243.1"/>
    </source>
</evidence>
<name>A0AAW7XIV3_9GAMM</name>
<dbReference type="Proteomes" id="UP001169862">
    <property type="component" value="Unassembled WGS sequence"/>
</dbReference>
<accession>A0AAW7XIV3</accession>
<organism evidence="3 4">
    <name type="scientific">Neptunomonas phycophila</name>
    <dbReference type="NCBI Taxonomy" id="1572645"/>
    <lineage>
        <taxon>Bacteria</taxon>
        <taxon>Pseudomonadati</taxon>
        <taxon>Pseudomonadota</taxon>
        <taxon>Gammaproteobacteria</taxon>
        <taxon>Oceanospirillales</taxon>
        <taxon>Oceanospirillaceae</taxon>
        <taxon>Neptunomonas</taxon>
    </lineage>
</organism>
<dbReference type="InterPro" id="IPR018247">
    <property type="entry name" value="EF_Hand_1_Ca_BS"/>
</dbReference>
<comment type="caution">
    <text evidence="3">The sequence shown here is derived from an EMBL/GenBank/DDBJ whole genome shotgun (WGS) entry which is preliminary data.</text>
</comment>
<dbReference type="Pfam" id="PF13202">
    <property type="entry name" value="EF-hand_5"/>
    <property type="match status" value="1"/>
</dbReference>
<feature type="signal peptide" evidence="1">
    <location>
        <begin position="1"/>
        <end position="18"/>
    </location>
</feature>
<evidence type="ECO:0000313" key="4">
    <source>
        <dbReference type="Proteomes" id="UP001169862"/>
    </source>
</evidence>
<dbReference type="InterPro" id="IPR011992">
    <property type="entry name" value="EF-hand-dom_pair"/>
</dbReference>
<dbReference type="InterPro" id="IPR002048">
    <property type="entry name" value="EF_hand_dom"/>
</dbReference>
<dbReference type="PROSITE" id="PS00018">
    <property type="entry name" value="EF_HAND_1"/>
    <property type="match status" value="1"/>
</dbReference>
<evidence type="ECO:0000259" key="2">
    <source>
        <dbReference type="Pfam" id="PF13202"/>
    </source>
</evidence>
<dbReference type="GO" id="GO:0005509">
    <property type="term" value="F:calcium ion binding"/>
    <property type="evidence" value="ECO:0007669"/>
    <property type="project" value="InterPro"/>
</dbReference>